<reference evidence="6" key="1">
    <citation type="journal article" date="2020" name="Stud. Mycol.">
        <title>101 Dothideomycetes genomes: a test case for predicting lifestyles and emergence of pathogens.</title>
        <authorList>
            <person name="Haridas S."/>
            <person name="Albert R."/>
            <person name="Binder M."/>
            <person name="Bloem J."/>
            <person name="Labutti K."/>
            <person name="Salamov A."/>
            <person name="Andreopoulos B."/>
            <person name="Baker S."/>
            <person name="Barry K."/>
            <person name="Bills G."/>
            <person name="Bluhm B."/>
            <person name="Cannon C."/>
            <person name="Castanera R."/>
            <person name="Culley D."/>
            <person name="Daum C."/>
            <person name="Ezra D."/>
            <person name="Gonzalez J."/>
            <person name="Henrissat B."/>
            <person name="Kuo A."/>
            <person name="Liang C."/>
            <person name="Lipzen A."/>
            <person name="Lutzoni F."/>
            <person name="Magnuson J."/>
            <person name="Mondo S."/>
            <person name="Nolan M."/>
            <person name="Ohm R."/>
            <person name="Pangilinan J."/>
            <person name="Park H.-J."/>
            <person name="Ramirez L."/>
            <person name="Alfaro M."/>
            <person name="Sun H."/>
            <person name="Tritt A."/>
            <person name="Yoshinaga Y."/>
            <person name="Zwiers L.-H."/>
            <person name="Turgeon B."/>
            <person name="Goodwin S."/>
            <person name="Spatafora J."/>
            <person name="Crous P."/>
            <person name="Grigoriev I."/>
        </authorList>
    </citation>
    <scope>NUCLEOTIDE SEQUENCE</scope>
    <source>
        <strain evidence="6">CBS 107.79</strain>
    </source>
</reference>
<evidence type="ECO:0000313" key="7">
    <source>
        <dbReference type="Proteomes" id="UP000800036"/>
    </source>
</evidence>
<name>A0A6A5UIR2_9PLEO</name>
<gene>
    <name evidence="6" type="ORF">BU23DRAFT_547397</name>
</gene>
<dbReference type="OrthoDB" id="2861623at2759"/>
<evidence type="ECO:0000256" key="5">
    <source>
        <dbReference type="SAM" id="MobiDB-lite"/>
    </source>
</evidence>
<sequence>MHQPELLGQSVLSPGASFLDPSCPTPPDSEAASVHDSEKHHAAKKSSFVRIPDCFGSIMAPRPSVNPNYFAAKAKGDRWIASHMGFDKKTATKNAQADLCYLASIWSSTASEERLVMMLDWNHWVFIFDDEFDEGHLKTDLPAAEEEIKQTLAIMEGNAPRYSPTSDRVRYIFQTCCDRIKATSSSEMQQRWIDQHKRYFEQLLVQVDLEARDASLSCDVGAYMDLRRGTIGVYPAIALAEWASDINVPQQVHDHSSVQKLMQISADLVILVNDVLSYRKDLELGVDFNLITLLMNTDGFSVQQAMDKIGDMISDCYRQWYLALAELPSYGEKIDREVMKFVEVCRAMAHGNLYWSFQTGRFLGTEGHDVHETGLMQLPPTFKRAPVFDYIPDTVQLQGHSSLTECAAL</sequence>
<keyword evidence="7" id="KW-1185">Reference proteome</keyword>
<dbReference type="Proteomes" id="UP000800036">
    <property type="component" value="Unassembled WGS sequence"/>
</dbReference>
<dbReference type="EC" id="4.2.3.-" evidence="4"/>
<evidence type="ECO:0000256" key="4">
    <source>
        <dbReference type="RuleBase" id="RU366034"/>
    </source>
</evidence>
<keyword evidence="3 4" id="KW-0460">Magnesium</keyword>
<protein>
    <recommendedName>
        <fullName evidence="4">Terpene synthase</fullName>
        <ecNumber evidence="4">4.2.3.-</ecNumber>
    </recommendedName>
</protein>
<dbReference type="GO" id="GO:0046872">
    <property type="term" value="F:metal ion binding"/>
    <property type="evidence" value="ECO:0007669"/>
    <property type="project" value="UniProtKB-KW"/>
</dbReference>
<feature type="region of interest" description="Disordered" evidence="5">
    <location>
        <begin position="1"/>
        <end position="37"/>
    </location>
</feature>
<keyword evidence="4" id="KW-0456">Lyase</keyword>
<evidence type="ECO:0000256" key="2">
    <source>
        <dbReference type="ARBA" id="ARBA00006333"/>
    </source>
</evidence>
<dbReference type="EMBL" id="ML976783">
    <property type="protein sequence ID" value="KAF1964544.1"/>
    <property type="molecule type" value="Genomic_DNA"/>
</dbReference>
<dbReference type="SUPFAM" id="SSF48576">
    <property type="entry name" value="Terpenoid synthases"/>
    <property type="match status" value="1"/>
</dbReference>
<evidence type="ECO:0000313" key="6">
    <source>
        <dbReference type="EMBL" id="KAF1964544.1"/>
    </source>
</evidence>
<organism evidence="6 7">
    <name type="scientific">Bimuria novae-zelandiae CBS 107.79</name>
    <dbReference type="NCBI Taxonomy" id="1447943"/>
    <lineage>
        <taxon>Eukaryota</taxon>
        <taxon>Fungi</taxon>
        <taxon>Dikarya</taxon>
        <taxon>Ascomycota</taxon>
        <taxon>Pezizomycotina</taxon>
        <taxon>Dothideomycetes</taxon>
        <taxon>Pleosporomycetidae</taxon>
        <taxon>Pleosporales</taxon>
        <taxon>Massarineae</taxon>
        <taxon>Didymosphaeriaceae</taxon>
        <taxon>Bimuria</taxon>
    </lineage>
</organism>
<dbReference type="Gene3D" id="1.10.600.10">
    <property type="entry name" value="Farnesyl Diphosphate Synthase"/>
    <property type="match status" value="1"/>
</dbReference>
<dbReference type="InterPro" id="IPR034686">
    <property type="entry name" value="Terpene_cyclase-like_2"/>
</dbReference>
<accession>A0A6A5UIR2</accession>
<comment type="similarity">
    <text evidence="2 4">Belongs to the terpene synthase family.</text>
</comment>
<dbReference type="Pfam" id="PF19086">
    <property type="entry name" value="Terpene_syn_C_2"/>
    <property type="match status" value="1"/>
</dbReference>
<proteinExistence type="inferred from homology"/>
<dbReference type="InterPro" id="IPR008949">
    <property type="entry name" value="Isoprenoid_synthase_dom_sf"/>
</dbReference>
<dbReference type="SFLD" id="SFLDG01020">
    <property type="entry name" value="Terpene_Cyclase_Like_2"/>
    <property type="match status" value="1"/>
</dbReference>
<keyword evidence="4" id="KW-0479">Metal-binding</keyword>
<dbReference type="SFLD" id="SFLDS00005">
    <property type="entry name" value="Isoprenoid_Synthase_Type_I"/>
    <property type="match status" value="1"/>
</dbReference>
<dbReference type="AlphaFoldDB" id="A0A6A5UIR2"/>
<comment type="cofactor">
    <cofactor evidence="1 4">
        <name>Mg(2+)</name>
        <dbReference type="ChEBI" id="CHEBI:18420"/>
    </cofactor>
</comment>
<evidence type="ECO:0000256" key="3">
    <source>
        <dbReference type="ARBA" id="ARBA00022842"/>
    </source>
</evidence>
<dbReference type="GO" id="GO:0010333">
    <property type="term" value="F:terpene synthase activity"/>
    <property type="evidence" value="ECO:0007669"/>
    <property type="project" value="InterPro"/>
</dbReference>
<dbReference type="GO" id="GO:0008299">
    <property type="term" value="P:isoprenoid biosynthetic process"/>
    <property type="evidence" value="ECO:0007669"/>
    <property type="project" value="UniProtKB-ARBA"/>
</dbReference>
<dbReference type="PANTHER" id="PTHR35201">
    <property type="entry name" value="TERPENE SYNTHASE"/>
    <property type="match status" value="1"/>
</dbReference>
<dbReference type="PANTHER" id="PTHR35201:SF4">
    <property type="entry name" value="BETA-PINACENE SYNTHASE-RELATED"/>
    <property type="match status" value="1"/>
</dbReference>
<evidence type="ECO:0000256" key="1">
    <source>
        <dbReference type="ARBA" id="ARBA00001946"/>
    </source>
</evidence>